<dbReference type="InterPro" id="IPR017871">
    <property type="entry name" value="ABC_transporter-like_CS"/>
</dbReference>
<dbReference type="PROSITE" id="PS00211">
    <property type="entry name" value="ABC_TRANSPORTER_1"/>
    <property type="match status" value="1"/>
</dbReference>
<dbReference type="GO" id="GO:0016887">
    <property type="term" value="F:ATP hydrolysis activity"/>
    <property type="evidence" value="ECO:0007669"/>
    <property type="project" value="InterPro"/>
</dbReference>
<dbReference type="EMBL" id="VSSQ01036626">
    <property type="protein sequence ID" value="MPM89142.1"/>
    <property type="molecule type" value="Genomic_DNA"/>
</dbReference>
<dbReference type="Gene3D" id="3.40.50.300">
    <property type="entry name" value="P-loop containing nucleotide triphosphate hydrolases"/>
    <property type="match status" value="2"/>
</dbReference>
<comment type="caution">
    <text evidence="6">The sequence shown here is derived from an EMBL/GenBank/DDBJ whole genome shotgun (WGS) entry which is preliminary data.</text>
</comment>
<dbReference type="PANTHER" id="PTHR43790:SF9">
    <property type="entry name" value="GALACTOFURANOSE TRANSPORTER ATP-BINDING PROTEIN YTFR"/>
    <property type="match status" value="1"/>
</dbReference>
<dbReference type="SUPFAM" id="SSF52540">
    <property type="entry name" value="P-loop containing nucleoside triphosphate hydrolases"/>
    <property type="match status" value="2"/>
</dbReference>
<dbReference type="AlphaFoldDB" id="A0A645DKQ6"/>
<organism evidence="6">
    <name type="scientific">bioreactor metagenome</name>
    <dbReference type="NCBI Taxonomy" id="1076179"/>
    <lineage>
        <taxon>unclassified sequences</taxon>
        <taxon>metagenomes</taxon>
        <taxon>ecological metagenomes</taxon>
    </lineage>
</organism>
<keyword evidence="4 6" id="KW-0067">ATP-binding</keyword>
<evidence type="ECO:0000256" key="2">
    <source>
        <dbReference type="ARBA" id="ARBA00022737"/>
    </source>
</evidence>
<evidence type="ECO:0000313" key="6">
    <source>
        <dbReference type="EMBL" id="MPM89142.1"/>
    </source>
</evidence>
<name>A0A645DKQ6_9ZZZZ</name>
<dbReference type="GO" id="GO:0005524">
    <property type="term" value="F:ATP binding"/>
    <property type="evidence" value="ECO:0007669"/>
    <property type="project" value="UniProtKB-KW"/>
</dbReference>
<evidence type="ECO:0000256" key="3">
    <source>
        <dbReference type="ARBA" id="ARBA00022741"/>
    </source>
</evidence>
<evidence type="ECO:0000259" key="5">
    <source>
        <dbReference type="PROSITE" id="PS50893"/>
    </source>
</evidence>
<evidence type="ECO:0000256" key="4">
    <source>
        <dbReference type="ARBA" id="ARBA00022840"/>
    </source>
</evidence>
<dbReference type="InterPro" id="IPR050107">
    <property type="entry name" value="ABC_carbohydrate_import_ATPase"/>
</dbReference>
<keyword evidence="3" id="KW-0547">Nucleotide-binding</keyword>
<protein>
    <submittedName>
        <fullName evidence="6">Autoinducer 2 import ATP-binding protein LsrA</fullName>
        <ecNumber evidence="6">3.6.3.-</ecNumber>
    </submittedName>
</protein>
<keyword evidence="6" id="KW-0378">Hydrolase</keyword>
<reference evidence="6" key="1">
    <citation type="submission" date="2019-08" db="EMBL/GenBank/DDBJ databases">
        <authorList>
            <person name="Kucharzyk K."/>
            <person name="Murdoch R.W."/>
            <person name="Higgins S."/>
            <person name="Loffler F."/>
        </authorList>
    </citation>
    <scope>NUCLEOTIDE SEQUENCE</scope>
</reference>
<proteinExistence type="predicted"/>
<dbReference type="PROSITE" id="PS50893">
    <property type="entry name" value="ABC_TRANSPORTER_2"/>
    <property type="match status" value="1"/>
</dbReference>
<dbReference type="EC" id="3.6.3.-" evidence="6"/>
<gene>
    <name evidence="6" type="primary">lsrA_5</name>
    <name evidence="6" type="ORF">SDC9_136250</name>
</gene>
<dbReference type="PANTHER" id="PTHR43790">
    <property type="entry name" value="CARBOHYDRATE TRANSPORT ATP-BINDING PROTEIN MG119-RELATED"/>
    <property type="match status" value="1"/>
</dbReference>
<keyword evidence="2" id="KW-0677">Repeat</keyword>
<dbReference type="InterPro" id="IPR027417">
    <property type="entry name" value="P-loop_NTPase"/>
</dbReference>
<keyword evidence="1" id="KW-0813">Transport</keyword>
<evidence type="ECO:0000256" key="1">
    <source>
        <dbReference type="ARBA" id="ARBA00022448"/>
    </source>
</evidence>
<dbReference type="Pfam" id="PF00005">
    <property type="entry name" value="ABC_tran"/>
    <property type="match status" value="1"/>
</dbReference>
<accession>A0A645DKQ6</accession>
<feature type="domain" description="ABC transporter" evidence="5">
    <location>
        <begin position="110"/>
        <end position="354"/>
    </location>
</feature>
<dbReference type="InterPro" id="IPR003439">
    <property type="entry name" value="ABC_transporter-like_ATP-bd"/>
</dbReference>
<dbReference type="CDD" id="cd03215">
    <property type="entry name" value="ABC_Carb_Monos_II"/>
    <property type="match status" value="1"/>
</dbReference>
<sequence>MEILKALFRNTRLLILDEPTSMLTPQEIREFFDVLRMLRAEGHSIILIAHNLAEILEISDRVTILRDGKRVCTLNTAQTNERELSRHMIGRDFLEAEHARTDTDAGQEVLNVRQLCLQGPERTPLLDQINLVVHSGEILGIAGIDGNGQAELAEILVGIRRQSAGEIFLAGKRLDHLSIRRRSELGLAYIPSDRHQDGLVMDADVAANVHLRDYYRPPFAKAHLLLFAEMQKSARRMAEDYQVKTPSVFTKARVLSGGNQQKLILARELSAAASLTIACQPTRGLDIGATEYLRGQLLNRRNGGKSVLLISTDLGEILALSDRIAVLHGGRIMGVVENTKSLSVETLGLMMGGSTLEEASACR</sequence>